<feature type="signal peptide" evidence="1">
    <location>
        <begin position="1"/>
        <end position="22"/>
    </location>
</feature>
<keyword evidence="3" id="KW-1185">Reference proteome</keyword>
<accession>A0ABX8LDB0</accession>
<organism evidence="2 3">
    <name type="scientific">Geomonas subterranea</name>
    <dbReference type="NCBI Taxonomy" id="2847989"/>
    <lineage>
        <taxon>Bacteria</taxon>
        <taxon>Pseudomonadati</taxon>
        <taxon>Thermodesulfobacteriota</taxon>
        <taxon>Desulfuromonadia</taxon>
        <taxon>Geobacterales</taxon>
        <taxon>Geobacteraceae</taxon>
        <taxon>Geomonas</taxon>
    </lineage>
</organism>
<protein>
    <submittedName>
        <fullName evidence="2">Uncharacterized protein</fullName>
    </submittedName>
</protein>
<proteinExistence type="predicted"/>
<evidence type="ECO:0000256" key="1">
    <source>
        <dbReference type="SAM" id="SignalP"/>
    </source>
</evidence>
<name>A0ABX8LDB0_9BACT</name>
<sequence length="62" mass="7113">MKSFPCKIVMAAIILSCGFVMQFEQSEKPRQRQRNQQLTNPQIADNLAAVQERLHQGGRPSW</sequence>
<feature type="chain" id="PRO_5046523760" evidence="1">
    <location>
        <begin position="23"/>
        <end position="62"/>
    </location>
</feature>
<keyword evidence="1" id="KW-0732">Signal</keyword>
<dbReference type="Proteomes" id="UP000683559">
    <property type="component" value="Chromosome"/>
</dbReference>
<gene>
    <name evidence="2" type="ORF">KP001_16515</name>
</gene>
<evidence type="ECO:0000313" key="3">
    <source>
        <dbReference type="Proteomes" id="UP000683559"/>
    </source>
</evidence>
<evidence type="ECO:0000313" key="2">
    <source>
        <dbReference type="EMBL" id="QXE90007.1"/>
    </source>
</evidence>
<reference evidence="2 3" key="1">
    <citation type="submission" date="2021-06" db="EMBL/GenBank/DDBJ databases">
        <title>Gemonas diversity in paddy soil.</title>
        <authorList>
            <person name="Liu G."/>
        </authorList>
    </citation>
    <scope>NUCLEOTIDE SEQUENCE [LARGE SCALE GENOMIC DNA]</scope>
    <source>
        <strain evidence="2 3">RG2</strain>
    </source>
</reference>
<dbReference type="RefSeq" id="WP_217286672.1">
    <property type="nucleotide sequence ID" value="NZ_CP077683.1"/>
</dbReference>
<dbReference type="EMBL" id="CP077683">
    <property type="protein sequence ID" value="QXE90007.1"/>
    <property type="molecule type" value="Genomic_DNA"/>
</dbReference>